<dbReference type="PANTHER" id="PTHR13222:SF1">
    <property type="entry name" value="RB1-INDUCIBLE COILED-COIL PROTEIN 1"/>
    <property type="match status" value="1"/>
</dbReference>
<evidence type="ECO:0000256" key="4">
    <source>
        <dbReference type="SAM" id="MobiDB-lite"/>
    </source>
</evidence>
<dbReference type="PANTHER" id="PTHR13222">
    <property type="entry name" value="RB1-INDUCIBLE COILED-COIL"/>
    <property type="match status" value="1"/>
</dbReference>
<dbReference type="GO" id="GO:0000045">
    <property type="term" value="P:autophagosome assembly"/>
    <property type="evidence" value="ECO:0007669"/>
    <property type="project" value="InterPro"/>
</dbReference>
<feature type="compositionally biased region" description="Basic and acidic residues" evidence="4">
    <location>
        <begin position="207"/>
        <end position="227"/>
    </location>
</feature>
<dbReference type="Proteomes" id="UP000004810">
    <property type="component" value="Unassembled WGS sequence"/>
</dbReference>
<comment type="caution">
    <text evidence="6">The sequence shown here is derived from an EMBL/GenBank/DDBJ whole genome shotgun (WGS) entry which is preliminary data.</text>
</comment>
<feature type="domain" description="Autophagy-related protein 11 C-terminal" evidence="5">
    <location>
        <begin position="251"/>
        <end position="360"/>
    </location>
</feature>
<dbReference type="InterPro" id="IPR040040">
    <property type="entry name" value="ATG11"/>
</dbReference>
<dbReference type="AlphaFoldDB" id="J9F9R0"/>
<accession>J9F9R0</accession>
<dbReference type="Pfam" id="PF10377">
    <property type="entry name" value="ATG11"/>
    <property type="match status" value="1"/>
</dbReference>
<dbReference type="GO" id="GO:0060090">
    <property type="term" value="F:molecular adaptor activity"/>
    <property type="evidence" value="ECO:0007669"/>
    <property type="project" value="TreeGrafter"/>
</dbReference>
<dbReference type="EMBL" id="ADBV01001829">
    <property type="protein sequence ID" value="EJW84074.1"/>
    <property type="molecule type" value="Genomic_DNA"/>
</dbReference>
<gene>
    <name evidence="6" type="ORF">WUBG_05015</name>
</gene>
<evidence type="ECO:0000313" key="6">
    <source>
        <dbReference type="EMBL" id="EJW84074.1"/>
    </source>
</evidence>
<evidence type="ECO:0000256" key="3">
    <source>
        <dbReference type="SAM" id="Coils"/>
    </source>
</evidence>
<dbReference type="GO" id="GO:0034727">
    <property type="term" value="P:piecemeal microautophagy of the nucleus"/>
    <property type="evidence" value="ECO:0007669"/>
    <property type="project" value="TreeGrafter"/>
</dbReference>
<dbReference type="GO" id="GO:0000422">
    <property type="term" value="P:autophagy of mitochondrion"/>
    <property type="evidence" value="ECO:0007669"/>
    <property type="project" value="TreeGrafter"/>
</dbReference>
<sequence length="375" mass="42784">GYASELPGKDVLVFELRQMIELQKKEISRLREQQLSAENTVAKMEIERNQMYKTLVANHELALQRKVSSHSEEVKRKNEEIDSLKATLHKLHESVVYQSVGNVADAIANNDTERKYTTAYENSLLGRVPVEMKECCSVASKLIDSQDDGAVSSVLNDLSKGYLLKSFTVSRGMIFWGLCTNYVLEICKSKLMLIMPAATNMTQSSEVKSEERDSERDENTDDELRVQADSDEDIAPVTVRPATVQTVISLREMRTMITVQDIHEYCAVLIVWSEPHNAYILFRLIKTCFSVSPIFHFVKESSLKRMGVKWDRQSVSAATVGQRPNWLMAVTTRLELCKIRKTDNRYNLKVGTKFYRVEVEPLQIDSSSIRRQANE</sequence>
<organism evidence="6 7">
    <name type="scientific">Wuchereria bancrofti</name>
    <dbReference type="NCBI Taxonomy" id="6293"/>
    <lineage>
        <taxon>Eukaryota</taxon>
        <taxon>Metazoa</taxon>
        <taxon>Ecdysozoa</taxon>
        <taxon>Nematoda</taxon>
        <taxon>Chromadorea</taxon>
        <taxon>Rhabditida</taxon>
        <taxon>Spirurina</taxon>
        <taxon>Spiruromorpha</taxon>
        <taxon>Filarioidea</taxon>
        <taxon>Onchocercidae</taxon>
        <taxon>Wuchereria</taxon>
    </lineage>
</organism>
<dbReference type="GO" id="GO:0061709">
    <property type="term" value="P:reticulophagy"/>
    <property type="evidence" value="ECO:0007669"/>
    <property type="project" value="TreeGrafter"/>
</dbReference>
<feature type="region of interest" description="Disordered" evidence="4">
    <location>
        <begin position="204"/>
        <end position="227"/>
    </location>
</feature>
<dbReference type="GO" id="GO:1990316">
    <property type="term" value="C:Atg1/ULK1 kinase complex"/>
    <property type="evidence" value="ECO:0007669"/>
    <property type="project" value="TreeGrafter"/>
</dbReference>
<reference evidence="7" key="1">
    <citation type="submission" date="2012-08" db="EMBL/GenBank/DDBJ databases">
        <title>The Genome Sequence of Wuchereria bancrofti.</title>
        <authorList>
            <person name="Nutman T.B."/>
            <person name="Fink D.L."/>
            <person name="Russ C."/>
            <person name="Young S."/>
            <person name="Zeng Q."/>
            <person name="Koehrsen M."/>
            <person name="Alvarado L."/>
            <person name="Berlin A."/>
            <person name="Chapman S.B."/>
            <person name="Chen Z."/>
            <person name="Freedman E."/>
            <person name="Gellesch M."/>
            <person name="Goldberg J."/>
            <person name="Griggs A."/>
            <person name="Gujja S."/>
            <person name="Heilman E.R."/>
            <person name="Heiman D."/>
            <person name="Hepburn T."/>
            <person name="Howarth C."/>
            <person name="Jen D."/>
            <person name="Larson L."/>
            <person name="Lewis B."/>
            <person name="Mehta T."/>
            <person name="Park D."/>
            <person name="Pearson M."/>
            <person name="Roberts A."/>
            <person name="Saif S."/>
            <person name="Shea T."/>
            <person name="Shenoy N."/>
            <person name="Sisk P."/>
            <person name="Stolte C."/>
            <person name="Sykes S."/>
            <person name="Walk T."/>
            <person name="White J."/>
            <person name="Yandava C."/>
            <person name="Haas B."/>
            <person name="Henn M.R."/>
            <person name="Nusbaum C."/>
            <person name="Birren B."/>
        </authorList>
    </citation>
    <scope>NUCLEOTIDE SEQUENCE [LARGE SCALE GENOMIC DNA]</scope>
    <source>
        <strain evidence="7">NA</strain>
    </source>
</reference>
<protein>
    <recommendedName>
        <fullName evidence="5">Autophagy-related protein 11 C-terminal domain-containing protein</fullName>
    </recommendedName>
</protein>
<dbReference type="GO" id="GO:0019901">
    <property type="term" value="F:protein kinase binding"/>
    <property type="evidence" value="ECO:0007669"/>
    <property type="project" value="TreeGrafter"/>
</dbReference>
<feature type="coiled-coil region" evidence="3">
    <location>
        <begin position="13"/>
        <end position="94"/>
    </location>
</feature>
<keyword evidence="2 3" id="KW-0175">Coiled coil</keyword>
<name>J9F9R0_WUCBA</name>
<dbReference type="GO" id="GO:0034045">
    <property type="term" value="C:phagophore assembly site membrane"/>
    <property type="evidence" value="ECO:0007669"/>
    <property type="project" value="TreeGrafter"/>
</dbReference>
<dbReference type="GO" id="GO:0034517">
    <property type="term" value="P:ribophagy"/>
    <property type="evidence" value="ECO:0007669"/>
    <property type="project" value="TreeGrafter"/>
</dbReference>
<evidence type="ECO:0000313" key="7">
    <source>
        <dbReference type="Proteomes" id="UP000004810"/>
    </source>
</evidence>
<evidence type="ECO:0000256" key="1">
    <source>
        <dbReference type="ARBA" id="ARBA00023006"/>
    </source>
</evidence>
<dbReference type="InterPro" id="IPR019460">
    <property type="entry name" value="Atg11_C"/>
</dbReference>
<keyword evidence="1" id="KW-0072">Autophagy</keyword>
<proteinExistence type="predicted"/>
<evidence type="ECO:0000256" key="2">
    <source>
        <dbReference type="ARBA" id="ARBA00023054"/>
    </source>
</evidence>
<dbReference type="GO" id="GO:0061723">
    <property type="term" value="P:glycophagy"/>
    <property type="evidence" value="ECO:0007669"/>
    <property type="project" value="TreeGrafter"/>
</dbReference>
<evidence type="ECO:0000259" key="5">
    <source>
        <dbReference type="Pfam" id="PF10377"/>
    </source>
</evidence>
<feature type="non-terminal residue" evidence="6">
    <location>
        <position position="1"/>
    </location>
</feature>